<proteinExistence type="predicted"/>
<protein>
    <submittedName>
        <fullName evidence="1">Uncharacterized protein</fullName>
    </submittedName>
</protein>
<reference evidence="1 2" key="1">
    <citation type="journal article" date="2016" name="Nat. Commun.">
        <title>Thousands of microbial genomes shed light on interconnected biogeochemical processes in an aquifer system.</title>
        <authorList>
            <person name="Anantharaman K."/>
            <person name="Brown C.T."/>
            <person name="Hug L.A."/>
            <person name="Sharon I."/>
            <person name="Castelle C.J."/>
            <person name="Probst A.J."/>
            <person name="Thomas B.C."/>
            <person name="Singh A."/>
            <person name="Wilkins M.J."/>
            <person name="Karaoz U."/>
            <person name="Brodie E.L."/>
            <person name="Williams K.H."/>
            <person name="Hubbard S.S."/>
            <person name="Banfield J.F."/>
        </authorList>
    </citation>
    <scope>NUCLEOTIDE SEQUENCE [LARGE SCALE GENOMIC DNA]</scope>
</reference>
<evidence type="ECO:0000313" key="1">
    <source>
        <dbReference type="EMBL" id="OGZ29820.1"/>
    </source>
</evidence>
<dbReference type="EMBL" id="MHMQ01000032">
    <property type="protein sequence ID" value="OGZ29820.1"/>
    <property type="molecule type" value="Genomic_DNA"/>
</dbReference>
<dbReference type="Proteomes" id="UP000177486">
    <property type="component" value="Unassembled WGS sequence"/>
</dbReference>
<dbReference type="AlphaFoldDB" id="A0A1G2EWQ2"/>
<comment type="caution">
    <text evidence="1">The sequence shown here is derived from an EMBL/GenBank/DDBJ whole genome shotgun (WGS) entry which is preliminary data.</text>
</comment>
<evidence type="ECO:0000313" key="2">
    <source>
        <dbReference type="Proteomes" id="UP000177486"/>
    </source>
</evidence>
<name>A0A1G2EWQ2_9BACT</name>
<gene>
    <name evidence="1" type="ORF">A2931_00815</name>
</gene>
<organism evidence="1 2">
    <name type="scientific">Candidatus Niyogibacteria bacterium RIFCSPLOWO2_01_FULL_45_48</name>
    <dbReference type="NCBI Taxonomy" id="1801724"/>
    <lineage>
        <taxon>Bacteria</taxon>
        <taxon>Candidatus Niyogiibacteriota</taxon>
    </lineage>
</organism>
<accession>A0A1G2EWQ2</accession>
<sequence>MVNLFFARSEGLRRQAQAVRQTVDQGMTLVFEQMGVWLQANISKTFAVVDQELVIPDPILDKSRNMAYQLGLGHAFDEGFSGEPSNRREFLQIFRITRRAHFRAIRGIRHEASNLCRAAKQFRKKIPAELRPKSAFAA</sequence>